<keyword evidence="4" id="KW-0677">Repeat</keyword>
<name>A0AAW1QAV7_9CHLO</name>
<evidence type="ECO:0000256" key="5">
    <source>
        <dbReference type="ARBA" id="ARBA00023242"/>
    </source>
</evidence>
<feature type="compositionally biased region" description="Basic residues" evidence="6">
    <location>
        <begin position="88"/>
        <end position="103"/>
    </location>
</feature>
<keyword evidence="9" id="KW-1185">Reference proteome</keyword>
<feature type="compositionally biased region" description="Low complexity" evidence="6">
    <location>
        <begin position="46"/>
        <end position="60"/>
    </location>
</feature>
<comment type="similarity">
    <text evidence="2">Belongs to the PDCD4 family.</text>
</comment>
<dbReference type="PANTHER" id="PTHR12626">
    <property type="entry name" value="PROGRAMMED CELL DEATH 4"/>
    <property type="match status" value="1"/>
</dbReference>
<accession>A0AAW1QAV7</accession>
<dbReference type="GO" id="GO:0005737">
    <property type="term" value="C:cytoplasm"/>
    <property type="evidence" value="ECO:0007669"/>
    <property type="project" value="UniProtKB-SubCell"/>
</dbReference>
<dbReference type="InterPro" id="IPR003891">
    <property type="entry name" value="Initiation_fac_eIF4g_MI"/>
</dbReference>
<gene>
    <name evidence="8" type="ORF">WJX81_007334</name>
</gene>
<feature type="domain" description="MI" evidence="7">
    <location>
        <begin position="618"/>
        <end position="738"/>
    </location>
</feature>
<feature type="domain" description="MI" evidence="7">
    <location>
        <begin position="158"/>
        <end position="279"/>
    </location>
</feature>
<feature type="compositionally biased region" description="Basic and acidic residues" evidence="6">
    <location>
        <begin position="74"/>
        <end position="87"/>
    </location>
</feature>
<evidence type="ECO:0000256" key="6">
    <source>
        <dbReference type="SAM" id="MobiDB-lite"/>
    </source>
</evidence>
<feature type="region of interest" description="Disordered" evidence="6">
    <location>
        <begin position="36"/>
        <end position="142"/>
    </location>
</feature>
<dbReference type="Pfam" id="PF02847">
    <property type="entry name" value="MA3"/>
    <property type="match status" value="4"/>
</dbReference>
<dbReference type="PROSITE" id="PS51366">
    <property type="entry name" value="MI"/>
    <property type="match status" value="4"/>
</dbReference>
<evidence type="ECO:0000256" key="4">
    <source>
        <dbReference type="ARBA" id="ARBA00022737"/>
    </source>
</evidence>
<evidence type="ECO:0000256" key="1">
    <source>
        <dbReference type="ARBA" id="ARBA00004496"/>
    </source>
</evidence>
<protein>
    <recommendedName>
        <fullName evidence="7">MI domain-containing protein</fullName>
    </recommendedName>
</protein>
<dbReference type="Proteomes" id="UP001445335">
    <property type="component" value="Unassembled WGS sequence"/>
</dbReference>
<evidence type="ECO:0000256" key="2">
    <source>
        <dbReference type="ARBA" id="ARBA00005497"/>
    </source>
</evidence>
<feature type="domain" description="MI" evidence="7">
    <location>
        <begin position="318"/>
        <end position="439"/>
    </location>
</feature>
<reference evidence="8 9" key="1">
    <citation type="journal article" date="2024" name="Nat. Commun.">
        <title>Phylogenomics reveals the evolutionary origins of lichenization in chlorophyte algae.</title>
        <authorList>
            <person name="Puginier C."/>
            <person name="Libourel C."/>
            <person name="Otte J."/>
            <person name="Skaloud P."/>
            <person name="Haon M."/>
            <person name="Grisel S."/>
            <person name="Petersen M."/>
            <person name="Berrin J.G."/>
            <person name="Delaux P.M."/>
            <person name="Dal Grande F."/>
            <person name="Keller J."/>
        </authorList>
    </citation>
    <scope>NUCLEOTIDE SEQUENCE [LARGE SCALE GENOMIC DNA]</scope>
    <source>
        <strain evidence="8 9">SAG 245.80</strain>
    </source>
</reference>
<keyword evidence="3" id="KW-0963">Cytoplasm</keyword>
<evidence type="ECO:0000256" key="3">
    <source>
        <dbReference type="ARBA" id="ARBA00022490"/>
    </source>
</evidence>
<comment type="subcellular location">
    <subcellularLocation>
        <location evidence="1">Cytoplasm</location>
    </subcellularLocation>
</comment>
<dbReference type="SUPFAM" id="SSF48371">
    <property type="entry name" value="ARM repeat"/>
    <property type="match status" value="4"/>
</dbReference>
<feature type="compositionally biased region" description="Gly residues" evidence="6">
    <location>
        <begin position="104"/>
        <end position="119"/>
    </location>
</feature>
<evidence type="ECO:0000313" key="9">
    <source>
        <dbReference type="Proteomes" id="UP001445335"/>
    </source>
</evidence>
<dbReference type="SMART" id="SM00544">
    <property type="entry name" value="MA3"/>
    <property type="match status" value="4"/>
</dbReference>
<dbReference type="InterPro" id="IPR039778">
    <property type="entry name" value="PDCD4"/>
</dbReference>
<dbReference type="PANTHER" id="PTHR12626:SF0">
    <property type="entry name" value="PROGRAMMED CELL DEATH PROTEIN 4"/>
    <property type="match status" value="1"/>
</dbReference>
<feature type="domain" description="MI" evidence="7">
    <location>
        <begin position="457"/>
        <end position="578"/>
    </location>
</feature>
<comment type="caution">
    <text evidence="8">The sequence shown here is derived from an EMBL/GenBank/DDBJ whole genome shotgun (WGS) entry which is preliminary data.</text>
</comment>
<evidence type="ECO:0000259" key="7">
    <source>
        <dbReference type="PROSITE" id="PS51366"/>
    </source>
</evidence>
<dbReference type="GO" id="GO:0045892">
    <property type="term" value="P:negative regulation of DNA-templated transcription"/>
    <property type="evidence" value="ECO:0007669"/>
    <property type="project" value="InterPro"/>
</dbReference>
<dbReference type="EMBL" id="JALJOU010000125">
    <property type="protein sequence ID" value="KAK9819246.1"/>
    <property type="molecule type" value="Genomic_DNA"/>
</dbReference>
<feature type="compositionally biased region" description="Acidic residues" evidence="6">
    <location>
        <begin position="123"/>
        <end position="139"/>
    </location>
</feature>
<dbReference type="InterPro" id="IPR016024">
    <property type="entry name" value="ARM-type_fold"/>
</dbReference>
<dbReference type="Gene3D" id="1.25.40.180">
    <property type="match status" value="4"/>
</dbReference>
<keyword evidence="5" id="KW-0539">Nucleus</keyword>
<feature type="region of interest" description="Disordered" evidence="6">
    <location>
        <begin position="1"/>
        <end position="23"/>
    </location>
</feature>
<proteinExistence type="inferred from homology"/>
<evidence type="ECO:0000313" key="8">
    <source>
        <dbReference type="EMBL" id="KAK9819246.1"/>
    </source>
</evidence>
<sequence>MPRDGNELANGAGGALETKSSLPFLTDTQRAALDAALAGKQRRAGSESTSSRLLRLGSGTEELRATRSSGGKAAHADPPRSKSEQLHDRHRARSGKGSGKAKKGGAGGKYTWEGAGGALMAGDDLEVDPNDPNYDPDEDEPRRAPVALHAGHSEEVAAFKQAADVILQEYFSSGDAGETGTALQELQQSGLHHLFVKRLVARAMDRHTREREMASVLLSSLYSQVLAPEAVARGLLEAVAAVEDLRLDVPDSPDVVATFVSRAIVDEILPPSFVEGIPADSAGAAEVRRKCGVLLKGRHAAERMQRCWGAGAGLRLAETRAAVASMLKEYVASADKAEAERCLRELAVPFFHHEVVKQALLLAMEAPASQGPLLALLAHMADSGLVSGSQMHKGFQRVADGLADTCLDNPAARERFIAITHQAEAGGWLDEGVCGELAAPPASADSAADASAHSVQAFKAASLEAVREYFASSDAAEVARRLEELAEPGLQNILVKLAVQLAMDRRGRERELTSVLLAGLVPAPLTRDQLALGFTRLLASVEDMALDIPDAAHQLSLFLGRVIVDEALPPSFLTSVLANLRNDSLGVSVVQATGVALSARHAAERMLACWHSAQTTEELRDSMQALLEEYEASGDVGEAARCLRELGVPSYHHELVRRTLAAAFAAPKHAPALCALLAALASSGQITQTQMRTGFNRVCALLDDYALDYPAACTQFEEFQAAGEHEGWLQPLADGAGA</sequence>
<dbReference type="AlphaFoldDB" id="A0AAW1QAV7"/>
<organism evidence="8 9">
    <name type="scientific">Elliptochloris bilobata</name>
    <dbReference type="NCBI Taxonomy" id="381761"/>
    <lineage>
        <taxon>Eukaryota</taxon>
        <taxon>Viridiplantae</taxon>
        <taxon>Chlorophyta</taxon>
        <taxon>core chlorophytes</taxon>
        <taxon>Trebouxiophyceae</taxon>
        <taxon>Trebouxiophyceae incertae sedis</taxon>
        <taxon>Elliptochloris clade</taxon>
        <taxon>Elliptochloris</taxon>
    </lineage>
</organism>